<keyword evidence="3" id="KW-1185">Reference proteome</keyword>
<evidence type="ECO:0000313" key="3">
    <source>
        <dbReference type="Proteomes" id="UP001149090"/>
    </source>
</evidence>
<protein>
    <submittedName>
        <fullName evidence="2">3'-5' exoribonuclease yham</fullName>
    </submittedName>
</protein>
<dbReference type="EMBL" id="JAPDFW010000116">
    <property type="protein sequence ID" value="KAJ5068373.1"/>
    <property type="molecule type" value="Genomic_DNA"/>
</dbReference>
<dbReference type="AlphaFoldDB" id="A0A9Q0L940"/>
<dbReference type="Pfam" id="PF01966">
    <property type="entry name" value="HD"/>
    <property type="match status" value="1"/>
</dbReference>
<dbReference type="SUPFAM" id="SSF109604">
    <property type="entry name" value="HD-domain/PDEase-like"/>
    <property type="match status" value="1"/>
</dbReference>
<dbReference type="OrthoDB" id="10372966at2759"/>
<organism evidence="2 3">
    <name type="scientific">Anaeramoeba ignava</name>
    <name type="common">Anaerobic marine amoeba</name>
    <dbReference type="NCBI Taxonomy" id="1746090"/>
    <lineage>
        <taxon>Eukaryota</taxon>
        <taxon>Metamonada</taxon>
        <taxon>Anaeramoebidae</taxon>
        <taxon>Anaeramoeba</taxon>
    </lineage>
</organism>
<dbReference type="NCBIfam" id="TIGR00277">
    <property type="entry name" value="HDIG"/>
    <property type="match status" value="1"/>
</dbReference>
<proteinExistence type="predicted"/>
<evidence type="ECO:0000259" key="1">
    <source>
        <dbReference type="Pfam" id="PF01966"/>
    </source>
</evidence>
<dbReference type="InterPro" id="IPR006674">
    <property type="entry name" value="HD_domain"/>
</dbReference>
<evidence type="ECO:0000313" key="2">
    <source>
        <dbReference type="EMBL" id="KAJ5068373.1"/>
    </source>
</evidence>
<dbReference type="CDD" id="cd00077">
    <property type="entry name" value="HDc"/>
    <property type="match status" value="1"/>
</dbReference>
<dbReference type="Gene3D" id="1.10.3210.10">
    <property type="entry name" value="Hypothetical protein af1432"/>
    <property type="match status" value="1"/>
</dbReference>
<dbReference type="InterPro" id="IPR006675">
    <property type="entry name" value="HDIG_dom"/>
</dbReference>
<name>A0A9Q0L940_ANAIG</name>
<accession>A0A9Q0L940</accession>
<sequence length="190" mass="21087">MISKESIQTLFKAQLDQIKDAKLAEKVVEAWLLGCEQGGWKTIEDLEKMPFTLITDTKGINFIEHTIAVTEGAIGLAKAQLQSYKEMPYKIDMDRLIAGGILHDVGKLLEIEKVDQVYQKSRNGNCIRHPISGTVLAAQVGIPQEILNIIACHSKEGDGRPKVIEAVLVHQADFALFDPLTLLKENKLIL</sequence>
<comment type="caution">
    <text evidence="2">The sequence shown here is derived from an EMBL/GenBank/DDBJ whole genome shotgun (WGS) entry which is preliminary data.</text>
</comment>
<dbReference type="Proteomes" id="UP001149090">
    <property type="component" value="Unassembled WGS sequence"/>
</dbReference>
<gene>
    <name evidence="2" type="ORF">M0811_12356</name>
</gene>
<feature type="domain" description="HD" evidence="1">
    <location>
        <begin position="63"/>
        <end position="173"/>
    </location>
</feature>
<reference evidence="2" key="1">
    <citation type="submission" date="2022-10" db="EMBL/GenBank/DDBJ databases">
        <title>Novel sulphate-reducing endosymbionts in the free-living metamonad Anaeramoeba.</title>
        <authorList>
            <person name="Jerlstrom-Hultqvist J."/>
            <person name="Cepicka I."/>
            <person name="Gallot-Lavallee L."/>
            <person name="Salas-Leiva D."/>
            <person name="Curtis B.A."/>
            <person name="Zahonova K."/>
            <person name="Pipaliya S."/>
            <person name="Dacks J."/>
            <person name="Roger A.J."/>
        </authorList>
    </citation>
    <scope>NUCLEOTIDE SEQUENCE</scope>
    <source>
        <strain evidence="2">BMAN</strain>
    </source>
</reference>
<dbReference type="InterPro" id="IPR003607">
    <property type="entry name" value="HD/PDEase_dom"/>
</dbReference>